<dbReference type="InterPro" id="IPR017146">
    <property type="entry name" value="Lanti_2_LanM"/>
</dbReference>
<reference evidence="2 3" key="1">
    <citation type="submission" date="2021-10" db="EMBL/GenBank/DDBJ databases">
        <title>Streptomyces gossypii sp. nov., isolated from soil collected from cotton field.</title>
        <authorList>
            <person name="Ge X."/>
            <person name="Chen X."/>
            <person name="Liu W."/>
        </authorList>
    </citation>
    <scope>NUCLEOTIDE SEQUENCE [LARGE SCALE GENOMIC DNA]</scope>
    <source>
        <strain evidence="2 3">N2-109</strain>
    </source>
</reference>
<comment type="caution">
    <text evidence="2">The sequence shown here is derived from an EMBL/GenBank/DDBJ whole genome shotgun (WGS) entry which is preliminary data.</text>
</comment>
<evidence type="ECO:0000259" key="1">
    <source>
        <dbReference type="Pfam" id="PF13575"/>
    </source>
</evidence>
<dbReference type="InterPro" id="IPR012341">
    <property type="entry name" value="6hp_glycosidase-like_sf"/>
</dbReference>
<name>A0ABT2K3M5_9ACTN</name>
<keyword evidence="3" id="KW-1185">Reference proteome</keyword>
<dbReference type="SMART" id="SM01260">
    <property type="entry name" value="LANC_like"/>
    <property type="match status" value="1"/>
</dbReference>
<dbReference type="SUPFAM" id="SSF158745">
    <property type="entry name" value="LanC-like"/>
    <property type="match status" value="1"/>
</dbReference>
<dbReference type="Proteomes" id="UP001156389">
    <property type="component" value="Unassembled WGS sequence"/>
</dbReference>
<dbReference type="InterPro" id="IPR007822">
    <property type="entry name" value="LANC-like"/>
</dbReference>
<evidence type="ECO:0000313" key="3">
    <source>
        <dbReference type="Proteomes" id="UP001156389"/>
    </source>
</evidence>
<accession>A0ABT2K3M5</accession>
<feature type="domain" description="Lantibiotic biosynthesis protein dehydration" evidence="1">
    <location>
        <begin position="107"/>
        <end position="480"/>
    </location>
</feature>
<organism evidence="2 3">
    <name type="scientific">Streptomyces gossypii</name>
    <dbReference type="NCBI Taxonomy" id="2883101"/>
    <lineage>
        <taxon>Bacteria</taxon>
        <taxon>Bacillati</taxon>
        <taxon>Actinomycetota</taxon>
        <taxon>Actinomycetes</taxon>
        <taxon>Kitasatosporales</taxon>
        <taxon>Streptomycetaceae</taxon>
        <taxon>Streptomyces</taxon>
    </lineage>
</organism>
<dbReference type="Gene3D" id="1.50.10.10">
    <property type="match status" value="1"/>
</dbReference>
<dbReference type="RefSeq" id="WP_260222144.1">
    <property type="nucleotide sequence ID" value="NZ_JAJAGO010000028.1"/>
</dbReference>
<evidence type="ECO:0000313" key="2">
    <source>
        <dbReference type="EMBL" id="MCT2594780.1"/>
    </source>
</evidence>
<dbReference type="NCBIfam" id="TIGR03897">
    <property type="entry name" value="lanti_2_LanM"/>
    <property type="match status" value="1"/>
</dbReference>
<proteinExistence type="predicted"/>
<sequence length="933" mass="100171">MTEPEVSIPAFRPFYLHLAPDRMVEDALRERISKVTAPEHVEEVLSGIWLTLVITIEDSSFRMLVGEFHAFREERGLPLSTENDTALQQFQRHLADPGNCREILAKYPVYEERFTTILRNMLAAWAEMFTAYAEDGAALRAAGLVAPGPDGEDPIVRAVATGSDAHNDNRQVFIVRLASGTRLAFKPRALDSDRFVRELYAAADPHLAHSLEQCIPLSVTVGSHGWQQFAAPRAMTEPDEPARYFYRFGALCAIFSAIGACDLHHENLTACGEHPCLLDTETMLRADITSLEPSLASTLTNQFKLSVVSTMLLPVANPQSHIDIDLAGAGATHAQQSKLKRPIVQDRESDGISVGWEHVVIEQSDNVPRLGDTRLSAVDHFEDIASGYTDALAFVRSDAVGKILDAHQGLPVRTVLRPTMVYGRFLDASSHPNYLSDPAEAKRLFGLVSRLPDTVAPEAAAFVADQEHAALNTGNVPLFLTWSDSVALATHRASYPGYFEMTPDDAARLGVSLNGDRSDRYHRFLLEELLSELIGDDDSAGLSSHSVFGRQALADAEAGGWWRSIAGTLSDLSVTHEGPDGTESGWLGGIGPDRGAPTVTAGDFISFHDLGGIATFLGRAARQDSTLGDAARAADRGLTSMLGFRDDFLLETAESAFTGASSLLLTRPSEVDTDWLERILGRTAERAASGDLVTDLANGPAGPLMVLLSHVEHGTAEVPLGAERLGSLADLVLSHRDGLDEAAWFDIAHGGLGLRWATARIGRVLGDPSLAREAADWLVARSESGEETPHHGWCKGAAGMLLASAEILASAGRQEWLTGRRLEALVDSATRLPAGRAVDLSVCHGSSGVVQSLIATARILGDTSLLERAHAYQEQVLGIARAHGFFTGARGRSSLPGYMLGWAGVGDTDLLLHNASGTASEGAPIPVAFTSKG</sequence>
<protein>
    <submittedName>
        <fullName evidence="2">Type 2 lantipeptide synthetase LanM</fullName>
    </submittedName>
</protein>
<dbReference type="Pfam" id="PF05147">
    <property type="entry name" value="LANC_like"/>
    <property type="match status" value="1"/>
</dbReference>
<dbReference type="InterPro" id="IPR025410">
    <property type="entry name" value="Lant_dehyd"/>
</dbReference>
<dbReference type="EMBL" id="JAJAGO010000028">
    <property type="protein sequence ID" value="MCT2594780.1"/>
    <property type="molecule type" value="Genomic_DNA"/>
</dbReference>
<gene>
    <name evidence="2" type="primary">lanM</name>
    <name evidence="2" type="ORF">LHJ74_33540</name>
</gene>
<dbReference type="Pfam" id="PF13575">
    <property type="entry name" value="DUF4135"/>
    <property type="match status" value="1"/>
</dbReference>